<dbReference type="Gene3D" id="1.10.510.10">
    <property type="entry name" value="Transferase(Phosphotransferase) domain 1"/>
    <property type="match status" value="1"/>
</dbReference>
<evidence type="ECO:0000256" key="7">
    <source>
        <dbReference type="ARBA" id="ARBA00047899"/>
    </source>
</evidence>
<dbReference type="SMART" id="SM00220">
    <property type="entry name" value="S_TKc"/>
    <property type="match status" value="1"/>
</dbReference>
<evidence type="ECO:0000256" key="4">
    <source>
        <dbReference type="ARBA" id="ARBA00022741"/>
    </source>
</evidence>
<accession>A0A9P5LFZ6</accession>
<evidence type="ECO:0000256" key="11">
    <source>
        <dbReference type="SAM" id="MobiDB-lite"/>
    </source>
</evidence>
<proteinExistence type="inferred from homology"/>
<dbReference type="InterPro" id="IPR008271">
    <property type="entry name" value="Ser/Thr_kinase_AS"/>
</dbReference>
<dbReference type="InterPro" id="IPR011009">
    <property type="entry name" value="Kinase-like_dom_sf"/>
</dbReference>
<name>A0A9P5LFZ6_9HYPO</name>
<dbReference type="PANTHER" id="PTHR47634">
    <property type="entry name" value="PROTEIN KINASE DOMAIN-CONTAINING PROTEIN-RELATED"/>
    <property type="match status" value="1"/>
</dbReference>
<dbReference type="GO" id="GO:0005524">
    <property type="term" value="F:ATP binding"/>
    <property type="evidence" value="ECO:0007669"/>
    <property type="project" value="UniProtKB-UniRule"/>
</dbReference>
<dbReference type="GO" id="GO:0050684">
    <property type="term" value="P:regulation of mRNA processing"/>
    <property type="evidence" value="ECO:0007669"/>
    <property type="project" value="TreeGrafter"/>
</dbReference>
<evidence type="ECO:0000256" key="2">
    <source>
        <dbReference type="ARBA" id="ARBA00022527"/>
    </source>
</evidence>
<dbReference type="AlphaFoldDB" id="A0A9P5LFZ6"/>
<sequence length="398" mass="45260">MDGVKDSTWESLPNAQDNDAPEVNTTSRAETAAPETNDIEEGTHVYKPGGFHPVFIGDTFKERYRVLNKIGYGVYSTVWLVKDLAAEPSSPEEYRALKVLSADSYDHKSSLFEREILTHLREGDRNQLGYSYICHLVDDFEYQGPNGTHLLLALDYAHDFKVIHTDIKPDNIFVKFRNYDLIESGYLANVPIPEQDRAEKDYSVIPSTPLRRYYFDEADSTRVAEFDIALGDWGVSSWTDKHLTEKIQPVALRSPEVLIEAPWNETTDWWNLGAVILEIFRAVRMFSGQAPPDSNYELKQHVAEIVDLFGPFPKELLAKGNKEIVQDIFDDDGRVKAASPLNRPGLSSEAFLPGLDEEIREEFIKFLHALMKINPSERLSAEDLLREPWLSALPPLNE</sequence>
<keyword evidence="2 10" id="KW-0723">Serine/threonine-protein kinase</keyword>
<dbReference type="Proteomes" id="UP000722485">
    <property type="component" value="Unassembled WGS sequence"/>
</dbReference>
<evidence type="ECO:0000256" key="8">
    <source>
        <dbReference type="ARBA" id="ARBA00048679"/>
    </source>
</evidence>
<dbReference type="PANTHER" id="PTHR47634:SF9">
    <property type="entry name" value="PROTEIN KINASE DOMAIN-CONTAINING PROTEIN-RELATED"/>
    <property type="match status" value="1"/>
</dbReference>
<feature type="binding site" evidence="9">
    <location>
        <position position="98"/>
    </location>
    <ligand>
        <name>ATP</name>
        <dbReference type="ChEBI" id="CHEBI:30616"/>
    </ligand>
</feature>
<dbReference type="InterPro" id="IPR000719">
    <property type="entry name" value="Prot_kinase_dom"/>
</dbReference>
<keyword evidence="5" id="KW-0418">Kinase</keyword>
<dbReference type="PROSITE" id="PS50011">
    <property type="entry name" value="PROTEIN_KINASE_DOM"/>
    <property type="match status" value="1"/>
</dbReference>
<evidence type="ECO:0000256" key="3">
    <source>
        <dbReference type="ARBA" id="ARBA00022679"/>
    </source>
</evidence>
<protein>
    <recommendedName>
        <fullName evidence="1">non-specific serine/threonine protein kinase</fullName>
        <ecNumber evidence="1">2.7.11.1</ecNumber>
    </recommendedName>
</protein>
<evidence type="ECO:0000259" key="12">
    <source>
        <dbReference type="PROSITE" id="PS50011"/>
    </source>
</evidence>
<comment type="caution">
    <text evidence="13">The sequence shown here is derived from an EMBL/GenBank/DDBJ whole genome shotgun (WGS) entry which is preliminary data.</text>
</comment>
<dbReference type="InterPro" id="IPR017441">
    <property type="entry name" value="Protein_kinase_ATP_BS"/>
</dbReference>
<dbReference type="GO" id="GO:0000245">
    <property type="term" value="P:spliceosomal complex assembly"/>
    <property type="evidence" value="ECO:0007669"/>
    <property type="project" value="TreeGrafter"/>
</dbReference>
<evidence type="ECO:0000313" key="14">
    <source>
        <dbReference type="Proteomes" id="UP000722485"/>
    </source>
</evidence>
<feature type="domain" description="Protein kinase" evidence="12">
    <location>
        <begin position="64"/>
        <end position="390"/>
    </location>
</feature>
<reference evidence="13" key="1">
    <citation type="submission" date="2020-03" db="EMBL/GenBank/DDBJ databases">
        <title>Draft Genome Sequence of Cylindrodendrum hubeiense.</title>
        <authorList>
            <person name="Buettner E."/>
            <person name="Kellner H."/>
        </authorList>
    </citation>
    <scope>NUCLEOTIDE SEQUENCE</scope>
    <source>
        <strain evidence="13">IHI 201604</strain>
    </source>
</reference>
<dbReference type="PROSITE" id="PS00107">
    <property type="entry name" value="PROTEIN_KINASE_ATP"/>
    <property type="match status" value="1"/>
</dbReference>
<evidence type="ECO:0000256" key="9">
    <source>
        <dbReference type="PROSITE-ProRule" id="PRU10141"/>
    </source>
</evidence>
<dbReference type="OrthoDB" id="5979581at2759"/>
<dbReference type="Gene3D" id="3.30.200.20">
    <property type="entry name" value="Phosphorylase Kinase, domain 1"/>
    <property type="match status" value="1"/>
</dbReference>
<dbReference type="Pfam" id="PF00069">
    <property type="entry name" value="Pkinase"/>
    <property type="match status" value="1"/>
</dbReference>
<keyword evidence="4 9" id="KW-0547">Nucleotide-binding</keyword>
<comment type="catalytic activity">
    <reaction evidence="7">
        <text>L-threonyl-[protein] + ATP = O-phospho-L-threonyl-[protein] + ADP + H(+)</text>
        <dbReference type="Rhea" id="RHEA:46608"/>
        <dbReference type="Rhea" id="RHEA-COMP:11060"/>
        <dbReference type="Rhea" id="RHEA-COMP:11605"/>
        <dbReference type="ChEBI" id="CHEBI:15378"/>
        <dbReference type="ChEBI" id="CHEBI:30013"/>
        <dbReference type="ChEBI" id="CHEBI:30616"/>
        <dbReference type="ChEBI" id="CHEBI:61977"/>
        <dbReference type="ChEBI" id="CHEBI:456216"/>
        <dbReference type="EC" id="2.7.11.1"/>
    </reaction>
</comment>
<comment type="similarity">
    <text evidence="10">Belongs to the protein kinase superfamily.</text>
</comment>
<keyword evidence="14" id="KW-1185">Reference proteome</keyword>
<evidence type="ECO:0000256" key="6">
    <source>
        <dbReference type="ARBA" id="ARBA00022840"/>
    </source>
</evidence>
<gene>
    <name evidence="13" type="ORF">G7Z17_g7219</name>
</gene>
<evidence type="ECO:0000256" key="10">
    <source>
        <dbReference type="RuleBase" id="RU000304"/>
    </source>
</evidence>
<keyword evidence="6 9" id="KW-0067">ATP-binding</keyword>
<dbReference type="EC" id="2.7.11.1" evidence="1"/>
<feature type="compositionally biased region" description="Polar residues" evidence="11">
    <location>
        <begin position="9"/>
        <end position="29"/>
    </location>
</feature>
<organism evidence="13 14">
    <name type="scientific">Cylindrodendrum hubeiense</name>
    <dbReference type="NCBI Taxonomy" id="595255"/>
    <lineage>
        <taxon>Eukaryota</taxon>
        <taxon>Fungi</taxon>
        <taxon>Dikarya</taxon>
        <taxon>Ascomycota</taxon>
        <taxon>Pezizomycotina</taxon>
        <taxon>Sordariomycetes</taxon>
        <taxon>Hypocreomycetidae</taxon>
        <taxon>Hypocreales</taxon>
        <taxon>Nectriaceae</taxon>
        <taxon>Cylindrodendrum</taxon>
    </lineage>
</organism>
<evidence type="ECO:0000313" key="13">
    <source>
        <dbReference type="EMBL" id="KAF7548184.1"/>
    </source>
</evidence>
<dbReference type="InterPro" id="IPR051334">
    <property type="entry name" value="SRPK"/>
</dbReference>
<dbReference type="SUPFAM" id="SSF56112">
    <property type="entry name" value="Protein kinase-like (PK-like)"/>
    <property type="match status" value="1"/>
</dbReference>
<evidence type="ECO:0000256" key="1">
    <source>
        <dbReference type="ARBA" id="ARBA00012513"/>
    </source>
</evidence>
<comment type="catalytic activity">
    <reaction evidence="8">
        <text>L-seryl-[protein] + ATP = O-phospho-L-seryl-[protein] + ADP + H(+)</text>
        <dbReference type="Rhea" id="RHEA:17989"/>
        <dbReference type="Rhea" id="RHEA-COMP:9863"/>
        <dbReference type="Rhea" id="RHEA-COMP:11604"/>
        <dbReference type="ChEBI" id="CHEBI:15378"/>
        <dbReference type="ChEBI" id="CHEBI:29999"/>
        <dbReference type="ChEBI" id="CHEBI:30616"/>
        <dbReference type="ChEBI" id="CHEBI:83421"/>
        <dbReference type="ChEBI" id="CHEBI:456216"/>
        <dbReference type="EC" id="2.7.11.1"/>
    </reaction>
</comment>
<dbReference type="PROSITE" id="PS00108">
    <property type="entry name" value="PROTEIN_KINASE_ST"/>
    <property type="match status" value="1"/>
</dbReference>
<keyword evidence="3" id="KW-0808">Transferase</keyword>
<feature type="region of interest" description="Disordered" evidence="11">
    <location>
        <begin position="1"/>
        <end position="43"/>
    </location>
</feature>
<dbReference type="EMBL" id="JAANBB010000156">
    <property type="protein sequence ID" value="KAF7548184.1"/>
    <property type="molecule type" value="Genomic_DNA"/>
</dbReference>
<evidence type="ECO:0000256" key="5">
    <source>
        <dbReference type="ARBA" id="ARBA00022777"/>
    </source>
</evidence>
<dbReference type="GO" id="GO:0004674">
    <property type="term" value="F:protein serine/threonine kinase activity"/>
    <property type="evidence" value="ECO:0007669"/>
    <property type="project" value="UniProtKB-KW"/>
</dbReference>